<accession>A0A1H3F146</accession>
<proteinExistence type="predicted"/>
<gene>
    <name evidence="1" type="ORF">SAMN04487946_10378</name>
</gene>
<dbReference type="RefSeq" id="WP_089766300.1">
    <property type="nucleotide sequence ID" value="NZ_FNPB01000003.1"/>
</dbReference>
<protein>
    <submittedName>
        <fullName evidence="1">Uncharacterized protein</fullName>
    </submittedName>
</protein>
<dbReference type="Proteomes" id="UP000199170">
    <property type="component" value="Unassembled WGS sequence"/>
</dbReference>
<organism evidence="1 2">
    <name type="scientific">Halobellus clavatus</name>
    <dbReference type="NCBI Taxonomy" id="660517"/>
    <lineage>
        <taxon>Archaea</taxon>
        <taxon>Methanobacteriati</taxon>
        <taxon>Methanobacteriota</taxon>
        <taxon>Stenosarchaea group</taxon>
        <taxon>Halobacteria</taxon>
        <taxon>Halobacteriales</taxon>
        <taxon>Haloferacaceae</taxon>
        <taxon>Halobellus</taxon>
    </lineage>
</organism>
<dbReference type="OrthoDB" id="297490at2157"/>
<dbReference type="AlphaFoldDB" id="A0A1H3F146"/>
<keyword evidence="2" id="KW-1185">Reference proteome</keyword>
<name>A0A1H3F146_9EURY</name>
<reference evidence="2" key="1">
    <citation type="submission" date="2016-10" db="EMBL/GenBank/DDBJ databases">
        <authorList>
            <person name="Varghese N."/>
            <person name="Submissions S."/>
        </authorList>
    </citation>
    <scope>NUCLEOTIDE SEQUENCE [LARGE SCALE GENOMIC DNA]</scope>
    <source>
        <strain evidence="2">CGMCC 1.10118</strain>
    </source>
</reference>
<evidence type="ECO:0000313" key="2">
    <source>
        <dbReference type="Proteomes" id="UP000199170"/>
    </source>
</evidence>
<sequence length="92" mass="9927">MNPSDAARQLRYAVASDSDTYDYEISHWEANAYEDVFADVADRGDLNDVMTVVEELGDRFVDGTRPSAAEAQQIADGVLTAGGRPLTDGGEN</sequence>
<evidence type="ECO:0000313" key="1">
    <source>
        <dbReference type="EMBL" id="SDX84733.1"/>
    </source>
</evidence>
<dbReference type="EMBL" id="FNPB01000003">
    <property type="protein sequence ID" value="SDX84733.1"/>
    <property type="molecule type" value="Genomic_DNA"/>
</dbReference>